<evidence type="ECO:0000256" key="5">
    <source>
        <dbReference type="ARBA" id="ARBA00023163"/>
    </source>
</evidence>
<reference evidence="9" key="1">
    <citation type="journal article" date="2019" name="Int. J. Syst. Evol. Microbiol.">
        <title>The Global Catalogue of Microorganisms (GCM) 10K type strain sequencing project: providing services to taxonomists for standard genome sequencing and annotation.</title>
        <authorList>
            <consortium name="The Broad Institute Genomics Platform"/>
            <consortium name="The Broad Institute Genome Sequencing Center for Infectious Disease"/>
            <person name="Wu L."/>
            <person name="Ma J."/>
        </authorList>
    </citation>
    <scope>NUCLEOTIDE SEQUENCE [LARGE SCALE GENOMIC DNA]</scope>
    <source>
        <strain evidence="9">JCM 17927</strain>
    </source>
</reference>
<dbReference type="InterPro" id="IPR014284">
    <property type="entry name" value="RNA_pol_sigma-70_dom"/>
</dbReference>
<evidence type="ECO:0000259" key="6">
    <source>
        <dbReference type="Pfam" id="PF04542"/>
    </source>
</evidence>
<dbReference type="PANTHER" id="PTHR43133">
    <property type="entry name" value="RNA POLYMERASE ECF-TYPE SIGMA FACTO"/>
    <property type="match status" value="1"/>
</dbReference>
<dbReference type="Pfam" id="PF04542">
    <property type="entry name" value="Sigma70_r2"/>
    <property type="match status" value="1"/>
</dbReference>
<dbReference type="InterPro" id="IPR013325">
    <property type="entry name" value="RNA_pol_sigma_r2"/>
</dbReference>
<dbReference type="NCBIfam" id="TIGR02937">
    <property type="entry name" value="sigma70-ECF"/>
    <property type="match status" value="1"/>
</dbReference>
<evidence type="ECO:0000313" key="8">
    <source>
        <dbReference type="EMBL" id="GAA4460277.1"/>
    </source>
</evidence>
<evidence type="ECO:0000259" key="7">
    <source>
        <dbReference type="Pfam" id="PF08281"/>
    </source>
</evidence>
<comment type="similarity">
    <text evidence="1">Belongs to the sigma-70 factor family. ECF subfamily.</text>
</comment>
<name>A0ABP8N739_9BACT</name>
<dbReference type="SUPFAM" id="SSF88659">
    <property type="entry name" value="Sigma3 and sigma4 domains of RNA polymerase sigma factors"/>
    <property type="match status" value="1"/>
</dbReference>
<dbReference type="Proteomes" id="UP001501175">
    <property type="component" value="Unassembled WGS sequence"/>
</dbReference>
<dbReference type="InterPro" id="IPR036388">
    <property type="entry name" value="WH-like_DNA-bd_sf"/>
</dbReference>
<evidence type="ECO:0000256" key="2">
    <source>
        <dbReference type="ARBA" id="ARBA00023015"/>
    </source>
</evidence>
<dbReference type="InterPro" id="IPR007627">
    <property type="entry name" value="RNA_pol_sigma70_r2"/>
</dbReference>
<comment type="caution">
    <text evidence="8">The sequence shown here is derived from an EMBL/GenBank/DDBJ whole genome shotgun (WGS) entry which is preliminary data.</text>
</comment>
<dbReference type="RefSeq" id="WP_345245334.1">
    <property type="nucleotide sequence ID" value="NZ_BAABHD010000032.1"/>
</dbReference>
<dbReference type="Gene3D" id="1.10.1740.10">
    <property type="match status" value="1"/>
</dbReference>
<accession>A0ABP8N739</accession>
<proteinExistence type="inferred from homology"/>
<gene>
    <name evidence="8" type="ORF">GCM10023189_35150</name>
</gene>
<evidence type="ECO:0000313" key="9">
    <source>
        <dbReference type="Proteomes" id="UP001501175"/>
    </source>
</evidence>
<sequence length="175" mass="20340">MKYTSPASNLQPASSNETYSFEKLYNTYVKQVYRQCLSFTKDSSQAQDFTHDIFLKIFTGLPNFQYRSALSTWLFAVTRNHCIDQLHAAHRSALSSLTEEVDCPEPESEEEYFTRLQQLLNELPLSEVQLLRCKYEEKQSIKEIADRLGLKESAVKMRLKRAKAKVLALYLQKNQ</sequence>
<feature type="domain" description="RNA polymerase sigma factor 70 region 4 type 2" evidence="7">
    <location>
        <begin position="115"/>
        <end position="165"/>
    </location>
</feature>
<dbReference type="InterPro" id="IPR013249">
    <property type="entry name" value="RNA_pol_sigma70_r4_t2"/>
</dbReference>
<keyword evidence="2" id="KW-0805">Transcription regulation</keyword>
<evidence type="ECO:0000256" key="4">
    <source>
        <dbReference type="ARBA" id="ARBA00023125"/>
    </source>
</evidence>
<dbReference type="Pfam" id="PF08281">
    <property type="entry name" value="Sigma70_r4_2"/>
    <property type="match status" value="1"/>
</dbReference>
<keyword evidence="9" id="KW-1185">Reference proteome</keyword>
<evidence type="ECO:0000256" key="1">
    <source>
        <dbReference type="ARBA" id="ARBA00010641"/>
    </source>
</evidence>
<dbReference type="SUPFAM" id="SSF88946">
    <property type="entry name" value="Sigma2 domain of RNA polymerase sigma factors"/>
    <property type="match status" value="1"/>
</dbReference>
<keyword evidence="4" id="KW-0238">DNA-binding</keyword>
<feature type="domain" description="RNA polymerase sigma-70 region 2" evidence="6">
    <location>
        <begin position="24"/>
        <end position="90"/>
    </location>
</feature>
<dbReference type="PANTHER" id="PTHR43133:SF8">
    <property type="entry name" value="RNA POLYMERASE SIGMA FACTOR HI_1459-RELATED"/>
    <property type="match status" value="1"/>
</dbReference>
<dbReference type="EMBL" id="BAABHD010000032">
    <property type="protein sequence ID" value="GAA4460277.1"/>
    <property type="molecule type" value="Genomic_DNA"/>
</dbReference>
<dbReference type="InterPro" id="IPR013324">
    <property type="entry name" value="RNA_pol_sigma_r3/r4-like"/>
</dbReference>
<keyword evidence="3" id="KW-0731">Sigma factor</keyword>
<organism evidence="8 9">
    <name type="scientific">Nibrella saemangeumensis</name>
    <dbReference type="NCBI Taxonomy" id="1084526"/>
    <lineage>
        <taxon>Bacteria</taxon>
        <taxon>Pseudomonadati</taxon>
        <taxon>Bacteroidota</taxon>
        <taxon>Cytophagia</taxon>
        <taxon>Cytophagales</taxon>
        <taxon>Spirosomataceae</taxon>
        <taxon>Nibrella</taxon>
    </lineage>
</organism>
<dbReference type="Gene3D" id="1.10.10.10">
    <property type="entry name" value="Winged helix-like DNA-binding domain superfamily/Winged helix DNA-binding domain"/>
    <property type="match status" value="1"/>
</dbReference>
<evidence type="ECO:0000256" key="3">
    <source>
        <dbReference type="ARBA" id="ARBA00023082"/>
    </source>
</evidence>
<dbReference type="CDD" id="cd06171">
    <property type="entry name" value="Sigma70_r4"/>
    <property type="match status" value="1"/>
</dbReference>
<keyword evidence="5" id="KW-0804">Transcription</keyword>
<protein>
    <submittedName>
        <fullName evidence="8">RNA polymerase sigma factor</fullName>
    </submittedName>
</protein>
<dbReference type="InterPro" id="IPR039425">
    <property type="entry name" value="RNA_pol_sigma-70-like"/>
</dbReference>